<organism evidence="3 4">
    <name type="scientific">Candidatus Ornithomonoglobus intestinigallinarum</name>
    <dbReference type="NCBI Taxonomy" id="2840894"/>
    <lineage>
        <taxon>Bacteria</taxon>
        <taxon>Bacillati</taxon>
        <taxon>Bacillota</taxon>
        <taxon>Clostridia</taxon>
        <taxon>Candidatus Ornithomonoglobus</taxon>
    </lineage>
</organism>
<dbReference type="Pfam" id="PF03641">
    <property type="entry name" value="Lysine_decarbox"/>
    <property type="match status" value="1"/>
</dbReference>
<dbReference type="PANTHER" id="PTHR31223:SF70">
    <property type="entry name" value="LOG FAMILY PROTEIN YJL055W"/>
    <property type="match status" value="1"/>
</dbReference>
<evidence type="ECO:0000313" key="4">
    <source>
        <dbReference type="Proteomes" id="UP000824165"/>
    </source>
</evidence>
<gene>
    <name evidence="3" type="ORF">IAA60_00375</name>
</gene>
<sequence>MNICVYGASSDSIDEVYISAVEALGEELARRGHTLIFGAGGSGCMGASARGAARGHGKIIGIVPDFFEVDGFLYEHCTELLKTDTMRERKRMLEEYADAFIVAPGGIGTFDEFFEVLTLKQLNRHSKAIAVFNANGYYDDMEKLLNKVVDENFAKRDTLELVKFFDSIDEIFDYIENYEAKEFSVEEMKHIH</sequence>
<protein>
    <recommendedName>
        <fullName evidence="2">Cytokinin riboside 5'-monophosphate phosphoribohydrolase</fullName>
        <ecNumber evidence="2">3.2.2.n1</ecNumber>
    </recommendedName>
</protein>
<dbReference type="NCBIfam" id="TIGR00730">
    <property type="entry name" value="Rossman fold protein, TIGR00730 family"/>
    <property type="match status" value="1"/>
</dbReference>
<evidence type="ECO:0000256" key="1">
    <source>
        <dbReference type="ARBA" id="ARBA00006763"/>
    </source>
</evidence>
<dbReference type="Proteomes" id="UP000824165">
    <property type="component" value="Unassembled WGS sequence"/>
</dbReference>
<comment type="similarity">
    <text evidence="1 2">Belongs to the LOG family.</text>
</comment>
<dbReference type="EC" id="3.2.2.n1" evidence="2"/>
<dbReference type="GO" id="GO:0005829">
    <property type="term" value="C:cytosol"/>
    <property type="evidence" value="ECO:0007669"/>
    <property type="project" value="TreeGrafter"/>
</dbReference>
<evidence type="ECO:0000313" key="3">
    <source>
        <dbReference type="EMBL" id="HIT84339.1"/>
    </source>
</evidence>
<evidence type="ECO:0000256" key="2">
    <source>
        <dbReference type="RuleBase" id="RU363015"/>
    </source>
</evidence>
<reference evidence="3" key="1">
    <citation type="submission" date="2020-10" db="EMBL/GenBank/DDBJ databases">
        <authorList>
            <person name="Gilroy R."/>
        </authorList>
    </citation>
    <scope>NUCLEOTIDE SEQUENCE</scope>
    <source>
        <strain evidence="3">CHK181-108</strain>
    </source>
</reference>
<dbReference type="EMBL" id="DVLU01000003">
    <property type="protein sequence ID" value="HIT84339.1"/>
    <property type="molecule type" value="Genomic_DNA"/>
</dbReference>
<dbReference type="InterPro" id="IPR031100">
    <property type="entry name" value="LOG_fam"/>
</dbReference>
<name>A0A9D1H345_9FIRM</name>
<reference evidence="3" key="2">
    <citation type="journal article" date="2021" name="PeerJ">
        <title>Extensive microbial diversity within the chicken gut microbiome revealed by metagenomics and culture.</title>
        <authorList>
            <person name="Gilroy R."/>
            <person name="Ravi A."/>
            <person name="Getino M."/>
            <person name="Pursley I."/>
            <person name="Horton D.L."/>
            <person name="Alikhan N.F."/>
            <person name="Baker D."/>
            <person name="Gharbi K."/>
            <person name="Hall N."/>
            <person name="Watson M."/>
            <person name="Adriaenssens E.M."/>
            <person name="Foster-Nyarko E."/>
            <person name="Jarju S."/>
            <person name="Secka A."/>
            <person name="Antonio M."/>
            <person name="Oren A."/>
            <person name="Chaudhuri R.R."/>
            <person name="La Ragione R."/>
            <person name="Hildebrand F."/>
            <person name="Pallen M.J."/>
        </authorList>
    </citation>
    <scope>NUCLEOTIDE SEQUENCE</scope>
    <source>
        <strain evidence="3">CHK181-108</strain>
    </source>
</reference>
<dbReference type="InterPro" id="IPR005269">
    <property type="entry name" value="LOG"/>
</dbReference>
<dbReference type="GO" id="GO:0009691">
    <property type="term" value="P:cytokinin biosynthetic process"/>
    <property type="evidence" value="ECO:0007669"/>
    <property type="project" value="UniProtKB-UniRule"/>
</dbReference>
<accession>A0A9D1H345</accession>
<dbReference type="GO" id="GO:0016799">
    <property type="term" value="F:hydrolase activity, hydrolyzing N-glycosyl compounds"/>
    <property type="evidence" value="ECO:0007669"/>
    <property type="project" value="TreeGrafter"/>
</dbReference>
<keyword evidence="2" id="KW-0378">Hydrolase</keyword>
<keyword evidence="2" id="KW-0203">Cytokinin biosynthesis</keyword>
<dbReference type="AlphaFoldDB" id="A0A9D1H345"/>
<proteinExistence type="inferred from homology"/>
<dbReference type="Gene3D" id="3.40.50.450">
    <property type="match status" value="1"/>
</dbReference>
<dbReference type="SUPFAM" id="SSF102405">
    <property type="entry name" value="MCP/YpsA-like"/>
    <property type="match status" value="1"/>
</dbReference>
<comment type="caution">
    <text evidence="3">The sequence shown here is derived from an EMBL/GenBank/DDBJ whole genome shotgun (WGS) entry which is preliminary data.</text>
</comment>
<dbReference type="PANTHER" id="PTHR31223">
    <property type="entry name" value="LOG FAMILY PROTEIN YJL055W"/>
    <property type="match status" value="1"/>
</dbReference>